<feature type="compositionally biased region" description="Basic and acidic residues" evidence="3">
    <location>
        <begin position="135"/>
        <end position="150"/>
    </location>
</feature>
<dbReference type="SMART" id="SM00382">
    <property type="entry name" value="AAA"/>
    <property type="match status" value="1"/>
</dbReference>
<dbReference type="Proteomes" id="UP000256645">
    <property type="component" value="Unassembled WGS sequence"/>
</dbReference>
<dbReference type="InterPro" id="IPR050052">
    <property type="entry name" value="ATP-dep_Clp_protease_ClpX"/>
</dbReference>
<dbReference type="AlphaFoldDB" id="A0A3D8SP12"/>
<keyword evidence="7" id="KW-1185">Reference proteome</keyword>
<evidence type="ECO:0000313" key="6">
    <source>
        <dbReference type="EMBL" id="RDW88069.1"/>
    </source>
</evidence>
<reference evidence="6 7" key="1">
    <citation type="journal article" date="2018" name="IMA Fungus">
        <title>IMA Genome-F 9: Draft genome sequence of Annulohypoxylon stygium, Aspergillus mulundensis, Berkeleyomyces basicola (syn. Thielaviopsis basicola), Ceratocystis smalleyi, two Cercospora beticola strains, Coleophoma cylindrospora, Fusarium fracticaudum, Phialophora cf. hyalina, and Morchella septimelata.</title>
        <authorList>
            <person name="Wingfield B.D."/>
            <person name="Bills G.F."/>
            <person name="Dong Y."/>
            <person name="Huang W."/>
            <person name="Nel W.J."/>
            <person name="Swalarsk-Parry B.S."/>
            <person name="Vaghefi N."/>
            <person name="Wilken P.M."/>
            <person name="An Z."/>
            <person name="de Beer Z.W."/>
            <person name="De Vos L."/>
            <person name="Chen L."/>
            <person name="Duong T.A."/>
            <person name="Gao Y."/>
            <person name="Hammerbacher A."/>
            <person name="Kikkert J.R."/>
            <person name="Li Y."/>
            <person name="Li H."/>
            <person name="Li K."/>
            <person name="Li Q."/>
            <person name="Liu X."/>
            <person name="Ma X."/>
            <person name="Naidoo K."/>
            <person name="Pethybridge S.J."/>
            <person name="Sun J."/>
            <person name="Steenkamp E.T."/>
            <person name="van der Nest M.A."/>
            <person name="van Wyk S."/>
            <person name="Wingfield M.J."/>
            <person name="Xiong C."/>
            <person name="Yue Q."/>
            <person name="Zhang X."/>
        </authorList>
    </citation>
    <scope>NUCLEOTIDE SEQUENCE [LARGE SCALE GENOMIC DNA]</scope>
    <source>
        <strain evidence="6 7">BP6252</strain>
    </source>
</reference>
<proteinExistence type="predicted"/>
<dbReference type="InterPro" id="IPR003959">
    <property type="entry name" value="ATPase_AAA_core"/>
</dbReference>
<dbReference type="OrthoDB" id="1721884at2759"/>
<dbReference type="NCBIfam" id="NF003745">
    <property type="entry name" value="PRK05342.1"/>
    <property type="match status" value="1"/>
</dbReference>
<evidence type="ECO:0000256" key="2">
    <source>
        <dbReference type="ARBA" id="ARBA00022840"/>
    </source>
</evidence>
<dbReference type="GO" id="GO:0005524">
    <property type="term" value="F:ATP binding"/>
    <property type="evidence" value="ECO:0007669"/>
    <property type="project" value="UniProtKB-KW"/>
</dbReference>
<organism evidence="6 7">
    <name type="scientific">Coleophoma cylindrospora</name>
    <dbReference type="NCBI Taxonomy" id="1849047"/>
    <lineage>
        <taxon>Eukaryota</taxon>
        <taxon>Fungi</taxon>
        <taxon>Dikarya</taxon>
        <taxon>Ascomycota</taxon>
        <taxon>Pezizomycotina</taxon>
        <taxon>Leotiomycetes</taxon>
        <taxon>Helotiales</taxon>
        <taxon>Dermateaceae</taxon>
        <taxon>Coleophoma</taxon>
    </lineage>
</organism>
<evidence type="ECO:0000256" key="1">
    <source>
        <dbReference type="ARBA" id="ARBA00022741"/>
    </source>
</evidence>
<dbReference type="PANTHER" id="PTHR48102:SF7">
    <property type="entry name" value="ATP-DEPENDENT CLP PROTEASE ATP-BINDING SUBUNIT CLPX-LIKE, MITOCHONDRIAL"/>
    <property type="match status" value="1"/>
</dbReference>
<dbReference type="InterPro" id="IPR027417">
    <property type="entry name" value="P-loop_NTPase"/>
</dbReference>
<dbReference type="InterPro" id="IPR003593">
    <property type="entry name" value="AAA+_ATPase"/>
</dbReference>
<feature type="domain" description="AAA+ ATPase" evidence="4">
    <location>
        <begin position="184"/>
        <end position="359"/>
    </location>
</feature>
<protein>
    <submittedName>
        <fullName evidence="6">p-loop containing nucleoside triphosphate hydrolase-22</fullName>
    </submittedName>
</protein>
<dbReference type="SMART" id="SM01086">
    <property type="entry name" value="ClpB_D2-small"/>
    <property type="match status" value="1"/>
</dbReference>
<keyword evidence="1" id="KW-0547">Nucleotide-binding</keyword>
<evidence type="ECO:0000313" key="7">
    <source>
        <dbReference type="Proteomes" id="UP000256645"/>
    </source>
</evidence>
<keyword evidence="6" id="KW-0378">Hydrolase</keyword>
<dbReference type="PANTHER" id="PTHR48102">
    <property type="entry name" value="ATP-DEPENDENT CLP PROTEASE ATP-BINDING SUBUNIT CLPX-LIKE, MITOCHONDRIAL-RELATED"/>
    <property type="match status" value="1"/>
</dbReference>
<evidence type="ECO:0000259" key="4">
    <source>
        <dbReference type="SMART" id="SM00382"/>
    </source>
</evidence>
<comment type="caution">
    <text evidence="6">The sequence shown here is derived from an EMBL/GenBank/DDBJ whole genome shotgun (WGS) entry which is preliminary data.</text>
</comment>
<accession>A0A3D8SP12</accession>
<keyword evidence="2" id="KW-0067">ATP-binding</keyword>
<dbReference type="Gene3D" id="1.10.8.60">
    <property type="match status" value="1"/>
</dbReference>
<dbReference type="Pfam" id="PF07724">
    <property type="entry name" value="AAA_2"/>
    <property type="match status" value="1"/>
</dbReference>
<dbReference type="GO" id="GO:0016887">
    <property type="term" value="F:ATP hydrolysis activity"/>
    <property type="evidence" value="ECO:0007669"/>
    <property type="project" value="InterPro"/>
</dbReference>
<dbReference type="FunFam" id="1.10.8.60:FF:000138">
    <property type="entry name" value="ATP-dependent Clp protease ATP-binding subunit ClpX"/>
    <property type="match status" value="1"/>
</dbReference>
<name>A0A3D8SP12_9HELO</name>
<gene>
    <name evidence="6" type="ORF">BP6252_00101</name>
</gene>
<dbReference type="SUPFAM" id="SSF52540">
    <property type="entry name" value="P-loop containing nucleoside triphosphate hydrolases"/>
    <property type="match status" value="1"/>
</dbReference>
<feature type="region of interest" description="Disordered" evidence="3">
    <location>
        <begin position="551"/>
        <end position="587"/>
    </location>
</feature>
<dbReference type="GO" id="GO:0051603">
    <property type="term" value="P:proteolysis involved in protein catabolic process"/>
    <property type="evidence" value="ECO:0007669"/>
    <property type="project" value="TreeGrafter"/>
</dbReference>
<dbReference type="GO" id="GO:0005759">
    <property type="term" value="C:mitochondrial matrix"/>
    <property type="evidence" value="ECO:0007669"/>
    <property type="project" value="TreeGrafter"/>
</dbReference>
<evidence type="ECO:0000256" key="3">
    <source>
        <dbReference type="SAM" id="MobiDB-lite"/>
    </source>
</evidence>
<dbReference type="InterPro" id="IPR019489">
    <property type="entry name" value="Clp_ATPase_C"/>
</dbReference>
<feature type="domain" description="Clp ATPase C-terminal" evidence="5">
    <location>
        <begin position="405"/>
        <end position="506"/>
    </location>
</feature>
<feature type="region of interest" description="Disordered" evidence="3">
    <location>
        <begin position="131"/>
        <end position="150"/>
    </location>
</feature>
<feature type="region of interest" description="Disordered" evidence="3">
    <location>
        <begin position="43"/>
        <end position="75"/>
    </location>
</feature>
<dbReference type="EMBL" id="PDLM01000001">
    <property type="protein sequence ID" value="RDW88069.1"/>
    <property type="molecule type" value="Genomic_DNA"/>
</dbReference>
<sequence length="587" mass="64152">MPATSRSSLLLINRTPNTHARVLIISRCRHRLISVTSNSRRESQFRRSDFQGQGYTAPYEPGQPTGGPLGEASNHGAPKLTPLLLKAHLDKFVVGQDKAKKVTSVAIFNHYQRVRELQRLEAEEQERREQKVRRQLHERERNSHPVENEFPGHVETVDLNASIFEEEPEIGSRPLDDSSPTVIEKSNLMLLGPSGVGKTYILQTLAKVLEVPFATVDCSSLTQAGYIGTDVESSLERLLLASSYDLSKCETGIIFFDEVDKLAKPAVMTHGRDVSGEGVQQGLLKIIEGTTVTVNAKADKSSASTSNVRGGGNKEAAGKAEQYTIDTSNILFVFAGAFIGLEKIITSRLTTSSSLGFGSSLSTASNQDPVEKNTLAYVTPTDLQTYGIIPEMLGRIPILTSLSPLTLPQLVSILTEPRNSLVKQYTALFATYNIQLRFTHLALEAIAARAISAPLPGQAGTKKSELKKGNGLGARGLRSIMENVLGEVMFWGPGSGVRFVLIDQAFVEGLETQPKEDGHVEVGEDNVRMPRVWSRGQAHLFTSAFEEEEEAWKASRRSSAGKDSETTEEKQEHGSFEQMRSVGSSGM</sequence>
<dbReference type="Gene3D" id="3.40.50.300">
    <property type="entry name" value="P-loop containing nucleotide triphosphate hydrolases"/>
    <property type="match status" value="1"/>
</dbReference>
<feature type="compositionally biased region" description="Basic and acidic residues" evidence="3">
    <location>
        <begin position="560"/>
        <end position="575"/>
    </location>
</feature>
<dbReference type="STRING" id="1849047.A0A3D8SP12"/>
<evidence type="ECO:0000259" key="5">
    <source>
        <dbReference type="SMART" id="SM01086"/>
    </source>
</evidence>